<dbReference type="eggNOG" id="ENOG5031VAP">
    <property type="taxonomic scope" value="Bacteria"/>
</dbReference>
<name>M7PA36_9BACL</name>
<organism evidence="1 2">
    <name type="scientific">Bhargavaea cecembensis DSE10</name>
    <dbReference type="NCBI Taxonomy" id="1235279"/>
    <lineage>
        <taxon>Bacteria</taxon>
        <taxon>Bacillati</taxon>
        <taxon>Bacillota</taxon>
        <taxon>Bacilli</taxon>
        <taxon>Bacillales</taxon>
        <taxon>Caryophanaceae</taxon>
        <taxon>Bhargavaea</taxon>
    </lineage>
</organism>
<evidence type="ECO:0000313" key="1">
    <source>
        <dbReference type="EMBL" id="EMR07339.1"/>
    </source>
</evidence>
<dbReference type="AlphaFoldDB" id="M7PA36"/>
<dbReference type="OrthoDB" id="2573403at2"/>
<reference evidence="1 2" key="1">
    <citation type="journal article" date="2013" name="Genome Announc.">
        <title>Draft Genome Sequence of Bhargavaea cecembensis Strain DSE10T, Isolated from a Deep-Sea Sediment Sample Collected at a Depth of 5,904 m from the Chagos-Laccadive Ridge System in the Indian Ocean.</title>
        <authorList>
            <person name="Shivaji S."/>
            <person name="Ara S."/>
            <person name="Begum Z."/>
            <person name="Ruth M."/>
            <person name="Singh A."/>
            <person name="Kumar Pinnaka A."/>
        </authorList>
    </citation>
    <scope>NUCLEOTIDE SEQUENCE [LARGE SCALE GENOMIC DNA]</scope>
    <source>
        <strain evidence="1 2">DSE10</strain>
    </source>
</reference>
<proteinExistence type="predicted"/>
<protein>
    <submittedName>
        <fullName evidence="1">Uncharacterized protein</fullName>
    </submittedName>
</protein>
<keyword evidence="2" id="KW-1185">Reference proteome</keyword>
<dbReference type="Proteomes" id="UP000011919">
    <property type="component" value="Unassembled WGS sequence"/>
</dbReference>
<gene>
    <name evidence="1" type="ORF">C772_00355</name>
</gene>
<comment type="caution">
    <text evidence="1">The sequence shown here is derived from an EMBL/GenBank/DDBJ whole genome shotgun (WGS) entry which is preliminary data.</text>
</comment>
<evidence type="ECO:0000313" key="2">
    <source>
        <dbReference type="Proteomes" id="UP000011919"/>
    </source>
</evidence>
<sequence>MAEKRPNRLDELETRLAAIGGRNPADAVHEIIKDLFGFDYDIVPVLRGKKEGLTNRELLAEELEKLPSLTVGHLCPLLLRMFGTNLEGIVSIERSPISIRSKENWVKRHDGDLVMITGGYEDLDVLVTPTEEFMTVNGNEYLPEDLLDRLIEIGYENRDGHAFYADPEGKPVTDDFKTLTIRTITEYFDAHPYQ</sequence>
<dbReference type="RefSeq" id="WP_008296896.1">
    <property type="nucleotide sequence ID" value="NZ_AOFT01000002.1"/>
</dbReference>
<dbReference type="EMBL" id="AOFT01000002">
    <property type="protein sequence ID" value="EMR07339.1"/>
    <property type="molecule type" value="Genomic_DNA"/>
</dbReference>
<accession>M7PA36</accession>